<organism evidence="2 3">
    <name type="scientific">Eumeta variegata</name>
    <name type="common">Bagworm moth</name>
    <name type="synonym">Eumeta japonica</name>
    <dbReference type="NCBI Taxonomy" id="151549"/>
    <lineage>
        <taxon>Eukaryota</taxon>
        <taxon>Metazoa</taxon>
        <taxon>Ecdysozoa</taxon>
        <taxon>Arthropoda</taxon>
        <taxon>Hexapoda</taxon>
        <taxon>Insecta</taxon>
        <taxon>Pterygota</taxon>
        <taxon>Neoptera</taxon>
        <taxon>Endopterygota</taxon>
        <taxon>Lepidoptera</taxon>
        <taxon>Glossata</taxon>
        <taxon>Ditrysia</taxon>
        <taxon>Tineoidea</taxon>
        <taxon>Psychidae</taxon>
        <taxon>Oiketicinae</taxon>
        <taxon>Eumeta</taxon>
    </lineage>
</organism>
<feature type="region of interest" description="Disordered" evidence="1">
    <location>
        <begin position="155"/>
        <end position="175"/>
    </location>
</feature>
<evidence type="ECO:0000313" key="2">
    <source>
        <dbReference type="EMBL" id="GBP45851.1"/>
    </source>
</evidence>
<dbReference type="Proteomes" id="UP000299102">
    <property type="component" value="Unassembled WGS sequence"/>
</dbReference>
<keyword evidence="3" id="KW-1185">Reference proteome</keyword>
<proteinExistence type="predicted"/>
<evidence type="ECO:0000313" key="3">
    <source>
        <dbReference type="Proteomes" id="UP000299102"/>
    </source>
</evidence>
<dbReference type="AlphaFoldDB" id="A0A4C1W469"/>
<sequence>MKNLTFGGVHAHGASAAPSSSTRKLRLGSTEANKCPAADRRFSLLVCFFKYEPCFKLSSDRCSVYRHLGKFINSSNFKPDRKPLRLIYFRVPKKSGRGRPWSCTRGARHLAIIDRIIQAPARAEAFETHKIRIKRVSGARLPLCGDIAKLVRAGPSAPAPRARAPRREPRPAAASFSKRYKIQENVYMRLRRRGRSDSDGAPTTTAPGPNIMFVHTSIIYRRGAQMNLLLRERRRPPPPARRLPFPHAAFSRAHAVDLE</sequence>
<dbReference type="EMBL" id="BGZK01000473">
    <property type="protein sequence ID" value="GBP45851.1"/>
    <property type="molecule type" value="Genomic_DNA"/>
</dbReference>
<feature type="region of interest" description="Disordered" evidence="1">
    <location>
        <begin position="1"/>
        <end position="25"/>
    </location>
</feature>
<accession>A0A4C1W469</accession>
<protein>
    <submittedName>
        <fullName evidence="2">Uncharacterized protein</fullName>
    </submittedName>
</protein>
<name>A0A4C1W469_EUMVA</name>
<feature type="compositionally biased region" description="Low complexity" evidence="1">
    <location>
        <begin position="7"/>
        <end position="21"/>
    </location>
</feature>
<evidence type="ECO:0000256" key="1">
    <source>
        <dbReference type="SAM" id="MobiDB-lite"/>
    </source>
</evidence>
<gene>
    <name evidence="2" type="ORF">EVAR_31756_1</name>
</gene>
<comment type="caution">
    <text evidence="2">The sequence shown here is derived from an EMBL/GenBank/DDBJ whole genome shotgun (WGS) entry which is preliminary data.</text>
</comment>
<reference evidence="2 3" key="1">
    <citation type="journal article" date="2019" name="Commun. Biol.">
        <title>The bagworm genome reveals a unique fibroin gene that provides high tensile strength.</title>
        <authorList>
            <person name="Kono N."/>
            <person name="Nakamura H."/>
            <person name="Ohtoshi R."/>
            <person name="Tomita M."/>
            <person name="Numata K."/>
            <person name="Arakawa K."/>
        </authorList>
    </citation>
    <scope>NUCLEOTIDE SEQUENCE [LARGE SCALE GENOMIC DNA]</scope>
</reference>